<dbReference type="PANTHER" id="PTHR44688">
    <property type="entry name" value="DNA-BINDING TRANSCRIPTIONAL ACTIVATOR DEVR_DOSR"/>
    <property type="match status" value="1"/>
</dbReference>
<name>A0A366EVN1_9HYPH</name>
<dbReference type="Gene3D" id="1.10.10.10">
    <property type="entry name" value="Winged helix-like DNA-binding domain superfamily/Winged helix DNA-binding domain"/>
    <property type="match status" value="1"/>
</dbReference>
<dbReference type="Pfam" id="PF00072">
    <property type="entry name" value="Response_reg"/>
    <property type="match status" value="1"/>
</dbReference>
<protein>
    <submittedName>
        <fullName evidence="9">LuxR family two component transcriptional regulator</fullName>
    </submittedName>
</protein>
<dbReference type="PANTHER" id="PTHR44688:SF16">
    <property type="entry name" value="DNA-BINDING TRANSCRIPTIONAL ACTIVATOR DEVR_DOSR"/>
    <property type="match status" value="1"/>
</dbReference>
<dbReference type="Gene3D" id="3.40.50.2300">
    <property type="match status" value="1"/>
</dbReference>
<organism evidence="9 10">
    <name type="scientific">Roseiarcus fermentans</name>
    <dbReference type="NCBI Taxonomy" id="1473586"/>
    <lineage>
        <taxon>Bacteria</taxon>
        <taxon>Pseudomonadati</taxon>
        <taxon>Pseudomonadota</taxon>
        <taxon>Alphaproteobacteria</taxon>
        <taxon>Hyphomicrobiales</taxon>
        <taxon>Roseiarcaceae</taxon>
        <taxon>Roseiarcus</taxon>
    </lineage>
</organism>
<dbReference type="RefSeq" id="WP_113891635.1">
    <property type="nucleotide sequence ID" value="NZ_QNRK01000031.1"/>
</dbReference>
<dbReference type="SMART" id="SM00421">
    <property type="entry name" value="HTH_LUXR"/>
    <property type="match status" value="1"/>
</dbReference>
<evidence type="ECO:0000259" key="7">
    <source>
        <dbReference type="PROSITE" id="PS50043"/>
    </source>
</evidence>
<feature type="domain" description="HTH luxR-type" evidence="7">
    <location>
        <begin position="136"/>
        <end position="201"/>
    </location>
</feature>
<gene>
    <name evidence="9" type="ORF">DFR50_13158</name>
</gene>
<keyword evidence="5" id="KW-0804">Transcription</keyword>
<sequence length="203" mass="21961">MTAAAVVHVIDDDEALRDSIQMFLANEGLEVRTYPSADDFLAVIETAPAGCVVTDVRMPGMSGMDLLAEIARLGVALPVIVVTGHADVSLAVRAMKKGAVDLLEKPFQGEELIDAVRRALEVGRDSRQNALGAQEAQARLATLTARETEVLDRLVRGQPNKVIAYEMGISPRTVEVHRANVMKKTQAGSLSELVRMFLNIERG</sequence>
<dbReference type="InterPro" id="IPR011006">
    <property type="entry name" value="CheY-like_superfamily"/>
</dbReference>
<evidence type="ECO:0000259" key="8">
    <source>
        <dbReference type="PROSITE" id="PS50110"/>
    </source>
</evidence>
<dbReference type="CDD" id="cd17537">
    <property type="entry name" value="REC_FixJ"/>
    <property type="match status" value="1"/>
</dbReference>
<evidence type="ECO:0000256" key="2">
    <source>
        <dbReference type="ARBA" id="ARBA00023012"/>
    </source>
</evidence>
<dbReference type="PRINTS" id="PR00038">
    <property type="entry name" value="HTHLUXR"/>
</dbReference>
<reference evidence="9 10" key="1">
    <citation type="submission" date="2018-06" db="EMBL/GenBank/DDBJ databases">
        <title>Genomic Encyclopedia of Type Strains, Phase IV (KMG-IV): sequencing the most valuable type-strain genomes for metagenomic binning, comparative biology and taxonomic classification.</title>
        <authorList>
            <person name="Goeker M."/>
        </authorList>
    </citation>
    <scope>NUCLEOTIDE SEQUENCE [LARGE SCALE GENOMIC DNA]</scope>
    <source>
        <strain evidence="9 10">DSM 24875</strain>
    </source>
</reference>
<dbReference type="SUPFAM" id="SSF52172">
    <property type="entry name" value="CheY-like"/>
    <property type="match status" value="1"/>
</dbReference>
<evidence type="ECO:0000256" key="3">
    <source>
        <dbReference type="ARBA" id="ARBA00023015"/>
    </source>
</evidence>
<dbReference type="Proteomes" id="UP000253529">
    <property type="component" value="Unassembled WGS sequence"/>
</dbReference>
<accession>A0A366EVN1</accession>
<dbReference type="EMBL" id="QNRK01000031">
    <property type="protein sequence ID" value="RBP06438.1"/>
    <property type="molecule type" value="Genomic_DNA"/>
</dbReference>
<dbReference type="GO" id="GO:0006355">
    <property type="term" value="P:regulation of DNA-templated transcription"/>
    <property type="evidence" value="ECO:0007669"/>
    <property type="project" value="InterPro"/>
</dbReference>
<keyword evidence="4" id="KW-0238">DNA-binding</keyword>
<evidence type="ECO:0000313" key="10">
    <source>
        <dbReference type="Proteomes" id="UP000253529"/>
    </source>
</evidence>
<dbReference type="PROSITE" id="PS50043">
    <property type="entry name" value="HTH_LUXR_2"/>
    <property type="match status" value="1"/>
</dbReference>
<dbReference type="AlphaFoldDB" id="A0A366EVN1"/>
<keyword evidence="1 6" id="KW-0597">Phosphoprotein</keyword>
<dbReference type="OrthoDB" id="9782655at2"/>
<keyword evidence="3" id="KW-0805">Transcription regulation</keyword>
<proteinExistence type="predicted"/>
<comment type="caution">
    <text evidence="9">The sequence shown here is derived from an EMBL/GenBank/DDBJ whole genome shotgun (WGS) entry which is preliminary data.</text>
</comment>
<dbReference type="PROSITE" id="PS00622">
    <property type="entry name" value="HTH_LUXR_1"/>
    <property type="match status" value="1"/>
</dbReference>
<evidence type="ECO:0000256" key="1">
    <source>
        <dbReference type="ARBA" id="ARBA00022553"/>
    </source>
</evidence>
<feature type="modified residue" description="4-aspartylphosphate" evidence="6">
    <location>
        <position position="55"/>
    </location>
</feature>
<dbReference type="InterPro" id="IPR000792">
    <property type="entry name" value="Tscrpt_reg_LuxR_C"/>
</dbReference>
<dbReference type="GO" id="GO:0000160">
    <property type="term" value="P:phosphorelay signal transduction system"/>
    <property type="evidence" value="ECO:0007669"/>
    <property type="project" value="UniProtKB-KW"/>
</dbReference>
<evidence type="ECO:0000313" key="9">
    <source>
        <dbReference type="EMBL" id="RBP06438.1"/>
    </source>
</evidence>
<dbReference type="GO" id="GO:0003677">
    <property type="term" value="F:DNA binding"/>
    <property type="evidence" value="ECO:0007669"/>
    <property type="project" value="UniProtKB-KW"/>
</dbReference>
<dbReference type="NCBIfam" id="NF006900">
    <property type="entry name" value="PRK09390.1"/>
    <property type="match status" value="1"/>
</dbReference>
<dbReference type="InterPro" id="IPR001789">
    <property type="entry name" value="Sig_transdc_resp-reg_receiver"/>
</dbReference>
<dbReference type="InterPro" id="IPR036388">
    <property type="entry name" value="WH-like_DNA-bd_sf"/>
</dbReference>
<dbReference type="SMART" id="SM00448">
    <property type="entry name" value="REC"/>
    <property type="match status" value="1"/>
</dbReference>
<keyword evidence="2" id="KW-0902">Two-component regulatory system</keyword>
<dbReference type="CDD" id="cd06170">
    <property type="entry name" value="LuxR_C_like"/>
    <property type="match status" value="1"/>
</dbReference>
<evidence type="ECO:0000256" key="4">
    <source>
        <dbReference type="ARBA" id="ARBA00023125"/>
    </source>
</evidence>
<evidence type="ECO:0000256" key="5">
    <source>
        <dbReference type="ARBA" id="ARBA00023163"/>
    </source>
</evidence>
<keyword evidence="10" id="KW-1185">Reference proteome</keyword>
<evidence type="ECO:0000256" key="6">
    <source>
        <dbReference type="PROSITE-ProRule" id="PRU00169"/>
    </source>
</evidence>
<dbReference type="PROSITE" id="PS50110">
    <property type="entry name" value="RESPONSE_REGULATORY"/>
    <property type="match status" value="1"/>
</dbReference>
<dbReference type="Pfam" id="PF00196">
    <property type="entry name" value="GerE"/>
    <property type="match status" value="1"/>
</dbReference>
<feature type="domain" description="Response regulatory" evidence="8">
    <location>
        <begin position="6"/>
        <end position="120"/>
    </location>
</feature>
<dbReference type="FunFam" id="3.40.50.2300:FF:000018">
    <property type="entry name" value="DNA-binding transcriptional regulator NtrC"/>
    <property type="match status" value="1"/>
</dbReference>